<keyword evidence="1" id="KW-0472">Membrane</keyword>
<keyword evidence="1" id="KW-0812">Transmembrane</keyword>
<accession>A0A914ZAL0</accession>
<name>A0A914ZAL0_9BILA</name>
<dbReference type="WBParaSite" id="PSU_v2.g8951.t1">
    <property type="protein sequence ID" value="PSU_v2.g8951.t1"/>
    <property type="gene ID" value="PSU_v2.g8951"/>
</dbReference>
<evidence type="ECO:0000313" key="3">
    <source>
        <dbReference type="Proteomes" id="UP000887577"/>
    </source>
</evidence>
<reference evidence="4" key="1">
    <citation type="submission" date="2022-11" db="UniProtKB">
        <authorList>
            <consortium name="WormBaseParasite"/>
        </authorList>
    </citation>
    <scope>IDENTIFICATION</scope>
</reference>
<feature type="signal peptide" evidence="2">
    <location>
        <begin position="1"/>
        <end position="25"/>
    </location>
</feature>
<evidence type="ECO:0000256" key="2">
    <source>
        <dbReference type="SAM" id="SignalP"/>
    </source>
</evidence>
<feature type="transmembrane region" description="Helical" evidence="1">
    <location>
        <begin position="206"/>
        <end position="228"/>
    </location>
</feature>
<protein>
    <submittedName>
        <fullName evidence="4">Uncharacterized protein</fullName>
    </submittedName>
</protein>
<feature type="chain" id="PRO_5036788770" evidence="2">
    <location>
        <begin position="26"/>
        <end position="277"/>
    </location>
</feature>
<sequence length="277" mass="31572">MFINKFLTCFFVLLLSKLFLLCITANDVTVVTKLDQPSSQQCTSTKSSEYNIFTMECPNGIYRNHLNKLPKKNFTDIVFCPPSPETSYYFWDIIQRIDNIFDAIVCKQREFNIDEKLLEFDCYGITVRSIDCNNTYAVEKKEAAVKEIKNNSARTASNPVTSYVSTSTSVETHSISPFLINTSSVKNNGDVDELPSSQNDCNSWKITALVLMALIVSVIIIVWVYIVYNCLRYKGQRDELRRNLPASGTERVSRHSNDYHEEPLMGDKEPVQLPIAI</sequence>
<keyword evidence="2" id="KW-0732">Signal</keyword>
<dbReference type="AlphaFoldDB" id="A0A914ZAL0"/>
<keyword evidence="1" id="KW-1133">Transmembrane helix</keyword>
<organism evidence="3 4">
    <name type="scientific">Panagrolaimus superbus</name>
    <dbReference type="NCBI Taxonomy" id="310955"/>
    <lineage>
        <taxon>Eukaryota</taxon>
        <taxon>Metazoa</taxon>
        <taxon>Ecdysozoa</taxon>
        <taxon>Nematoda</taxon>
        <taxon>Chromadorea</taxon>
        <taxon>Rhabditida</taxon>
        <taxon>Tylenchina</taxon>
        <taxon>Panagrolaimomorpha</taxon>
        <taxon>Panagrolaimoidea</taxon>
        <taxon>Panagrolaimidae</taxon>
        <taxon>Panagrolaimus</taxon>
    </lineage>
</organism>
<evidence type="ECO:0000256" key="1">
    <source>
        <dbReference type="SAM" id="Phobius"/>
    </source>
</evidence>
<keyword evidence="3" id="KW-1185">Reference proteome</keyword>
<dbReference type="Proteomes" id="UP000887577">
    <property type="component" value="Unplaced"/>
</dbReference>
<evidence type="ECO:0000313" key="4">
    <source>
        <dbReference type="WBParaSite" id="PSU_v2.g8951.t1"/>
    </source>
</evidence>
<proteinExistence type="predicted"/>